<dbReference type="Gene3D" id="2.160.20.160">
    <property type="match status" value="1"/>
</dbReference>
<evidence type="ECO:0000313" key="3">
    <source>
        <dbReference type="Proteomes" id="UP000189433"/>
    </source>
</evidence>
<proteinExistence type="predicted"/>
<gene>
    <name evidence="2" type="ORF">BKK50_11845</name>
</gene>
<evidence type="ECO:0000313" key="2">
    <source>
        <dbReference type="EMBL" id="OOF38285.1"/>
    </source>
</evidence>
<sequence>MNDTSTVPTPKIEITQIAGTEEPENNETTGADAPYAKIKPENVADGFVISGKSELLPERTEITVTITNPETNRVDYTGKATVGADGTWTHNVLPFTQATAADATLGVEAQVVQGLQNYSPTVSYQIKAAARINGETVTDTDSTIAAPKVVDKYLMDDLTDEAPKVNEYYAQAGVRGADYIGRIDSATNFDSALNKASGLTNDKDATFHFTLDKALDDTQSIKVYRYQLGTLTAENGNKTEVEYGDTDVSGQLGAPAVQADGTVTYTLTPTTPLGDTYNAAYRYKTVIVDKVTGQELSSSNFDFRLDTLVEQMDVINMNSDQKTMTLKARDLSELSAIISFQFKDASGNYSTVKNVTQTGVGEYTISMPDWNRFHVGSVKVVTVDAAGNTGETDITALRNLWTAITPTEGVKVNDPPGRPLGLNLHVDQDTGANPVRNNQQKVASAANGGLVGNDTNQSVYLGLDNYPGALAPKDVGGAQLSNGALGFTTRAAGGTIRKALVELGAGDDSLHIRGNVLDFSRDGYVDMGAGNDKISIGGSLLTAAHYHFKLGEGNDILEIHNSVAGDSKAIYDMGEGHDIIRVSGNFSGGKTINMGDGDDQIVVGGRMWNGISGVESNIDMGDGNDLIQVGSMSYKTNINFGKGNDTMIIGYTLDDQATGTMDFGAGNDRLTVGDLRGLYAFRMGDGDDIVTLTGRLLGNNVIDGGGDGHDTLVITNTGSVIQMNHVINFETIDLSAAGSQRIGLSVDYIKNGMGDTTKHLYIKGSAADVVDLGNNNKAISSQDYTLGGVTGKRYKDGGRALEKNWDYWEKIGTDTKEGITYDKYTHTAASGAPSEEYVYIQQGIQII</sequence>
<name>A0A1V3IDZ1_9PAST</name>
<comment type="caution">
    <text evidence="2">The sequence shown here is derived from an EMBL/GenBank/DDBJ whole genome shotgun (WGS) entry which is preliminary data.</text>
</comment>
<keyword evidence="3" id="KW-1185">Reference proteome</keyword>
<feature type="region of interest" description="Disordered" evidence="1">
    <location>
        <begin position="1"/>
        <end position="32"/>
    </location>
</feature>
<dbReference type="AlphaFoldDB" id="A0A1V3IDZ1"/>
<dbReference type="Proteomes" id="UP000189433">
    <property type="component" value="Unassembled WGS sequence"/>
</dbReference>
<dbReference type="EMBL" id="MLHJ01000158">
    <property type="protein sequence ID" value="OOF38285.1"/>
    <property type="molecule type" value="Genomic_DNA"/>
</dbReference>
<protein>
    <submittedName>
        <fullName evidence="2">Uncharacterized protein</fullName>
    </submittedName>
</protein>
<reference evidence="2 3" key="1">
    <citation type="submission" date="2016-10" db="EMBL/GenBank/DDBJ databases">
        <title>Rodentibacter gen. nov. and new species.</title>
        <authorList>
            <person name="Christensen H."/>
        </authorList>
    </citation>
    <scope>NUCLEOTIDE SEQUENCE [LARGE SCALE GENOMIC DNA]</scope>
    <source>
        <strain evidence="2 3">CCUG17206</strain>
    </source>
</reference>
<dbReference type="STRING" id="1908260.BKK50_11845"/>
<organism evidence="2 3">
    <name type="scientific">Rodentibacter rarus</name>
    <dbReference type="NCBI Taxonomy" id="1908260"/>
    <lineage>
        <taxon>Bacteria</taxon>
        <taxon>Pseudomonadati</taxon>
        <taxon>Pseudomonadota</taxon>
        <taxon>Gammaproteobacteria</taxon>
        <taxon>Pasteurellales</taxon>
        <taxon>Pasteurellaceae</taxon>
        <taxon>Rodentibacter</taxon>
    </lineage>
</organism>
<accession>A0A1V3IDZ1</accession>
<evidence type="ECO:0000256" key="1">
    <source>
        <dbReference type="SAM" id="MobiDB-lite"/>
    </source>
</evidence>